<dbReference type="EMBL" id="ASHR01000010">
    <property type="protein sequence ID" value="ERG65082.1"/>
    <property type="molecule type" value="Genomic_DNA"/>
</dbReference>
<proteinExistence type="predicted"/>
<organism evidence="1 2">
    <name type="scientific">Agrococcus pavilionensis RW1</name>
    <dbReference type="NCBI Taxonomy" id="1330458"/>
    <lineage>
        <taxon>Bacteria</taxon>
        <taxon>Bacillati</taxon>
        <taxon>Actinomycetota</taxon>
        <taxon>Actinomycetes</taxon>
        <taxon>Micrococcales</taxon>
        <taxon>Microbacteriaceae</taxon>
        <taxon>Agrococcus</taxon>
    </lineage>
</organism>
<evidence type="ECO:0008006" key="3">
    <source>
        <dbReference type="Google" id="ProtNLM"/>
    </source>
</evidence>
<dbReference type="Proteomes" id="UP000016462">
    <property type="component" value="Unassembled WGS sequence"/>
</dbReference>
<gene>
    <name evidence="1" type="ORF">L332_11610</name>
</gene>
<accession>U1LSJ9</accession>
<protein>
    <recommendedName>
        <fullName evidence="3">AbiEi antitoxin C-terminal domain-containing protein</fullName>
    </recommendedName>
</protein>
<keyword evidence="2" id="KW-1185">Reference proteome</keyword>
<sequence length="299" mass="32888">MVPGAQPERDASLARVRHGVYAEAAAFDGSTDDARYLTRIHAVNAVRDRPIFARESALAAHGVPFGRPDAVYTTGDRRTAHKKAGVVHSSVELDPDDIVDVGGLRVCSLAYALAEVARRGEPLDSVSALDFALRERRTTKQQVLDALQRQSRRGHDAAHWAIAFADERGESVGESWSRVRVFQLGFAAPELQRWVTGPTGRRWRVDMTFERPGRRPLYGEFDGAVKYGALANEVGTTGAKALAREKLRDDDLLYTGDPAHWVWLDVLQPSRLDALLTAYGVPRVRPAQLGLASRSQSPT</sequence>
<evidence type="ECO:0000313" key="1">
    <source>
        <dbReference type="EMBL" id="ERG65082.1"/>
    </source>
</evidence>
<comment type="caution">
    <text evidence="1">The sequence shown here is derived from an EMBL/GenBank/DDBJ whole genome shotgun (WGS) entry which is preliminary data.</text>
</comment>
<dbReference type="AlphaFoldDB" id="U1LSJ9"/>
<reference evidence="1 2" key="1">
    <citation type="journal article" date="2013" name="Genome Announc.">
        <title>First draft genome sequence from a member of the genus agrococcus, isolated from modern microbialites.</title>
        <authorList>
            <person name="White R.A.III."/>
            <person name="Grassa C.J."/>
            <person name="Suttle C.A."/>
        </authorList>
    </citation>
    <scope>NUCLEOTIDE SEQUENCE [LARGE SCALE GENOMIC DNA]</scope>
    <source>
        <strain evidence="1 2">RW1</strain>
    </source>
</reference>
<name>U1LSJ9_9MICO</name>
<evidence type="ECO:0000313" key="2">
    <source>
        <dbReference type="Proteomes" id="UP000016462"/>
    </source>
</evidence>